<gene>
    <name evidence="13" type="ORF">SO802_010474</name>
</gene>
<dbReference type="GO" id="GO:0003677">
    <property type="term" value="F:DNA binding"/>
    <property type="evidence" value="ECO:0007669"/>
    <property type="project" value="UniProtKB-KW"/>
</dbReference>
<evidence type="ECO:0000313" key="13">
    <source>
        <dbReference type="EMBL" id="KAL0008972.1"/>
    </source>
</evidence>
<dbReference type="GO" id="GO:0016787">
    <property type="term" value="F:hydrolase activity"/>
    <property type="evidence" value="ECO:0007669"/>
    <property type="project" value="UniProtKB-KW"/>
</dbReference>
<evidence type="ECO:0000256" key="5">
    <source>
        <dbReference type="ARBA" id="ARBA00022741"/>
    </source>
</evidence>
<keyword evidence="6" id="KW-0378">Hydrolase</keyword>
<keyword evidence="9" id="KW-0238">DNA-binding</keyword>
<comment type="similarity">
    <text evidence="2">Belongs to the MCM family.</text>
</comment>
<evidence type="ECO:0000256" key="10">
    <source>
        <dbReference type="ARBA" id="ARBA00023242"/>
    </source>
</evidence>
<organism evidence="13 14">
    <name type="scientific">Lithocarpus litseifolius</name>
    <dbReference type="NCBI Taxonomy" id="425828"/>
    <lineage>
        <taxon>Eukaryota</taxon>
        <taxon>Viridiplantae</taxon>
        <taxon>Streptophyta</taxon>
        <taxon>Embryophyta</taxon>
        <taxon>Tracheophyta</taxon>
        <taxon>Spermatophyta</taxon>
        <taxon>Magnoliopsida</taxon>
        <taxon>eudicotyledons</taxon>
        <taxon>Gunneridae</taxon>
        <taxon>Pentapetalae</taxon>
        <taxon>rosids</taxon>
        <taxon>fabids</taxon>
        <taxon>Fagales</taxon>
        <taxon>Fagaceae</taxon>
        <taxon>Lithocarpus</taxon>
    </lineage>
</organism>
<evidence type="ECO:0000256" key="1">
    <source>
        <dbReference type="ARBA" id="ARBA00004123"/>
    </source>
</evidence>
<proteinExistence type="inferred from homology"/>
<name>A0AAW2DGK3_9ROSI</name>
<reference evidence="13 14" key="1">
    <citation type="submission" date="2024-01" db="EMBL/GenBank/DDBJ databases">
        <title>A telomere-to-telomere, gap-free genome of sweet tea (Lithocarpus litseifolius).</title>
        <authorList>
            <person name="Zhou J."/>
        </authorList>
    </citation>
    <scope>NUCLEOTIDE SEQUENCE [LARGE SCALE GENOMIC DNA]</scope>
    <source>
        <strain evidence="13">Zhou-2022a</strain>
        <tissue evidence="13">Leaf</tissue>
    </source>
</reference>
<dbReference type="GO" id="GO:0003678">
    <property type="term" value="F:DNA helicase activity"/>
    <property type="evidence" value="ECO:0007669"/>
    <property type="project" value="UniProtKB-EC"/>
</dbReference>
<dbReference type="EC" id="3.6.4.12" evidence="3"/>
<evidence type="ECO:0000256" key="6">
    <source>
        <dbReference type="ARBA" id="ARBA00022801"/>
    </source>
</evidence>
<comment type="function">
    <text evidence="11">Probable component of the MCM2-7 complex (MCM complex) that may function as a DNA helicase and which is essential to undergo a single round of replication initiation and elongation per cell cycle in eukaryotic cells.</text>
</comment>
<comment type="subunit">
    <text evidence="12">Component of the minichromosome maintenance (MCM) complex, a heterotetramer composed of MCM2, MCM3, MCM4, MCM5, MCM6 and MCM7. Interacts with ETG1.</text>
</comment>
<evidence type="ECO:0000256" key="4">
    <source>
        <dbReference type="ARBA" id="ARBA00022705"/>
    </source>
</evidence>
<keyword evidence="14" id="KW-1185">Reference proteome</keyword>
<evidence type="ECO:0000256" key="2">
    <source>
        <dbReference type="ARBA" id="ARBA00008010"/>
    </source>
</evidence>
<dbReference type="GO" id="GO:0006260">
    <property type="term" value="P:DNA replication"/>
    <property type="evidence" value="ECO:0007669"/>
    <property type="project" value="UniProtKB-KW"/>
</dbReference>
<dbReference type="GO" id="GO:0005524">
    <property type="term" value="F:ATP binding"/>
    <property type="evidence" value="ECO:0007669"/>
    <property type="project" value="UniProtKB-KW"/>
</dbReference>
<dbReference type="AlphaFoldDB" id="A0AAW2DGK3"/>
<evidence type="ECO:0000256" key="11">
    <source>
        <dbReference type="ARBA" id="ARBA00053280"/>
    </source>
</evidence>
<evidence type="ECO:0000256" key="7">
    <source>
        <dbReference type="ARBA" id="ARBA00022806"/>
    </source>
</evidence>
<keyword evidence="4" id="KW-0235">DNA replication</keyword>
<keyword evidence="8" id="KW-0067">ATP-binding</keyword>
<keyword evidence="10" id="KW-0539">Nucleus</keyword>
<sequence length="76" mass="8755">MVRSLEVLAILDVVLMNMVGRINPLFEKYIQTRIFNLKSSTSVRNLNPSGQITEPKICLKEECQARYSMTLVHNRC</sequence>
<evidence type="ECO:0000256" key="3">
    <source>
        <dbReference type="ARBA" id="ARBA00012551"/>
    </source>
</evidence>
<dbReference type="Proteomes" id="UP001459277">
    <property type="component" value="Unassembled WGS sequence"/>
</dbReference>
<accession>A0AAW2DGK3</accession>
<keyword evidence="5" id="KW-0547">Nucleotide-binding</keyword>
<protein>
    <recommendedName>
        <fullName evidence="3">DNA helicase</fullName>
        <ecNumber evidence="3">3.6.4.12</ecNumber>
    </recommendedName>
</protein>
<keyword evidence="7" id="KW-0347">Helicase</keyword>
<dbReference type="EMBL" id="JAZDWU010000003">
    <property type="protein sequence ID" value="KAL0008972.1"/>
    <property type="molecule type" value="Genomic_DNA"/>
</dbReference>
<evidence type="ECO:0000313" key="14">
    <source>
        <dbReference type="Proteomes" id="UP001459277"/>
    </source>
</evidence>
<evidence type="ECO:0000256" key="9">
    <source>
        <dbReference type="ARBA" id="ARBA00023125"/>
    </source>
</evidence>
<comment type="caution">
    <text evidence="13">The sequence shown here is derived from an EMBL/GenBank/DDBJ whole genome shotgun (WGS) entry which is preliminary data.</text>
</comment>
<dbReference type="GO" id="GO:0000347">
    <property type="term" value="C:THO complex"/>
    <property type="evidence" value="ECO:0007669"/>
    <property type="project" value="UniProtKB-ARBA"/>
</dbReference>
<comment type="subcellular location">
    <subcellularLocation>
        <location evidence="1">Nucleus</location>
    </subcellularLocation>
</comment>
<evidence type="ECO:0000256" key="8">
    <source>
        <dbReference type="ARBA" id="ARBA00022840"/>
    </source>
</evidence>
<dbReference type="FunFam" id="2.20.28.10:FF:000003">
    <property type="entry name" value="DNA helicase"/>
    <property type="match status" value="1"/>
</dbReference>
<evidence type="ECO:0000256" key="12">
    <source>
        <dbReference type="ARBA" id="ARBA00064407"/>
    </source>
</evidence>